<evidence type="ECO:0000259" key="8">
    <source>
        <dbReference type="Pfam" id="PF01694"/>
    </source>
</evidence>
<keyword evidence="4 9" id="KW-0378">Hydrolase</keyword>
<dbReference type="EC" id="3.4.21.105" evidence="9"/>
<feature type="transmembrane region" description="Helical" evidence="7">
    <location>
        <begin position="193"/>
        <end position="211"/>
    </location>
</feature>
<dbReference type="Gene3D" id="1.20.1540.10">
    <property type="entry name" value="Rhomboid-like"/>
    <property type="match status" value="1"/>
</dbReference>
<evidence type="ECO:0000256" key="7">
    <source>
        <dbReference type="SAM" id="Phobius"/>
    </source>
</evidence>
<feature type="transmembrane region" description="Helical" evidence="7">
    <location>
        <begin position="82"/>
        <end position="100"/>
    </location>
</feature>
<feature type="transmembrane region" description="Helical" evidence="7">
    <location>
        <begin position="168"/>
        <end position="187"/>
    </location>
</feature>
<name>A0ABT1A4T0_9PSEU</name>
<evidence type="ECO:0000256" key="2">
    <source>
        <dbReference type="ARBA" id="ARBA00009045"/>
    </source>
</evidence>
<feature type="transmembrane region" description="Helical" evidence="7">
    <location>
        <begin position="136"/>
        <end position="156"/>
    </location>
</feature>
<evidence type="ECO:0000256" key="5">
    <source>
        <dbReference type="ARBA" id="ARBA00022989"/>
    </source>
</evidence>
<sequence length="290" mass="29987">MSSAGPPSPYQGGPTPDAPAVCVRHPDRPTGLACTRCGRPACPECLREASVGYQCVDCVAQGQRGARRGRTVAGAQPGGRPVVVPTLIAINVAVFVWTVLQARSITANADAPLFGALSLVPWLVGAGEWWRVVTAGFLHIGPVHLVFNMLALYVLGRDLESVLGRGRFLAVYCIALLGGSAAVMLFDLPRIEVAGASGAVFGLMGGLAVVLRRLRFPLGQVVGLIVVNIVISFVIPGISITGHLGGLVVGAAATAALVYGPGRNRTAMQAVLLGALAALVIVLMWVTTLT</sequence>
<dbReference type="RefSeq" id="WP_308216050.1">
    <property type="nucleotide sequence ID" value="NZ_JAGSOV010000049.1"/>
</dbReference>
<keyword evidence="5 7" id="KW-1133">Transmembrane helix</keyword>
<dbReference type="Proteomes" id="UP001165283">
    <property type="component" value="Unassembled WGS sequence"/>
</dbReference>
<dbReference type="EMBL" id="JAGSOV010000049">
    <property type="protein sequence ID" value="MCO1658022.1"/>
    <property type="molecule type" value="Genomic_DNA"/>
</dbReference>
<keyword evidence="9" id="KW-0645">Protease</keyword>
<dbReference type="InterPro" id="IPR050925">
    <property type="entry name" value="Rhomboid_protease_S54"/>
</dbReference>
<keyword evidence="3 7" id="KW-0812">Transmembrane</keyword>
<dbReference type="PANTHER" id="PTHR43731:SF14">
    <property type="entry name" value="PRESENILIN-ASSOCIATED RHOMBOID-LIKE PROTEIN, MITOCHONDRIAL"/>
    <property type="match status" value="1"/>
</dbReference>
<evidence type="ECO:0000256" key="6">
    <source>
        <dbReference type="ARBA" id="ARBA00023136"/>
    </source>
</evidence>
<proteinExistence type="inferred from homology"/>
<evidence type="ECO:0000256" key="4">
    <source>
        <dbReference type="ARBA" id="ARBA00022801"/>
    </source>
</evidence>
<dbReference type="GO" id="GO:0008233">
    <property type="term" value="F:peptidase activity"/>
    <property type="evidence" value="ECO:0007669"/>
    <property type="project" value="UniProtKB-KW"/>
</dbReference>
<evidence type="ECO:0000313" key="10">
    <source>
        <dbReference type="Proteomes" id="UP001165283"/>
    </source>
</evidence>
<keyword evidence="10" id="KW-1185">Reference proteome</keyword>
<dbReference type="InterPro" id="IPR022764">
    <property type="entry name" value="Peptidase_S54_rhomboid_dom"/>
</dbReference>
<protein>
    <submittedName>
        <fullName evidence="9">Rhomboid family intramembrane serine protease</fullName>
        <ecNumber evidence="9">3.4.21.105</ecNumber>
    </submittedName>
</protein>
<reference evidence="9" key="1">
    <citation type="submission" date="2021-04" db="EMBL/GenBank/DDBJ databases">
        <title>Pseudonocardia sp. nov., isolated from sandy soil of mangrove forest.</title>
        <authorList>
            <person name="Zan Z."/>
            <person name="Huang R."/>
            <person name="Liu W."/>
        </authorList>
    </citation>
    <scope>NUCLEOTIDE SEQUENCE</scope>
    <source>
        <strain evidence="9">S2-4</strain>
    </source>
</reference>
<accession>A0ABT1A4T0</accession>
<dbReference type="Pfam" id="PF01694">
    <property type="entry name" value="Rhomboid"/>
    <property type="match status" value="1"/>
</dbReference>
<evidence type="ECO:0000256" key="3">
    <source>
        <dbReference type="ARBA" id="ARBA00022692"/>
    </source>
</evidence>
<feature type="transmembrane region" description="Helical" evidence="7">
    <location>
        <begin position="267"/>
        <end position="286"/>
    </location>
</feature>
<dbReference type="PANTHER" id="PTHR43731">
    <property type="entry name" value="RHOMBOID PROTEASE"/>
    <property type="match status" value="1"/>
</dbReference>
<organism evidence="9 10">
    <name type="scientific">Pseudonocardia humida</name>
    <dbReference type="NCBI Taxonomy" id="2800819"/>
    <lineage>
        <taxon>Bacteria</taxon>
        <taxon>Bacillati</taxon>
        <taxon>Actinomycetota</taxon>
        <taxon>Actinomycetes</taxon>
        <taxon>Pseudonocardiales</taxon>
        <taxon>Pseudonocardiaceae</taxon>
        <taxon>Pseudonocardia</taxon>
    </lineage>
</organism>
<evidence type="ECO:0000313" key="9">
    <source>
        <dbReference type="EMBL" id="MCO1658022.1"/>
    </source>
</evidence>
<dbReference type="CDD" id="cd19756">
    <property type="entry name" value="Bbox2"/>
    <property type="match status" value="1"/>
</dbReference>
<gene>
    <name evidence="9" type="ORF">KDL28_23450</name>
</gene>
<comment type="subcellular location">
    <subcellularLocation>
        <location evidence="1">Membrane</location>
        <topology evidence="1">Multi-pass membrane protein</topology>
    </subcellularLocation>
</comment>
<dbReference type="GO" id="GO:0006508">
    <property type="term" value="P:proteolysis"/>
    <property type="evidence" value="ECO:0007669"/>
    <property type="project" value="UniProtKB-KW"/>
</dbReference>
<dbReference type="SUPFAM" id="SSF144091">
    <property type="entry name" value="Rhomboid-like"/>
    <property type="match status" value="1"/>
</dbReference>
<keyword evidence="6 7" id="KW-0472">Membrane</keyword>
<feature type="transmembrane region" description="Helical" evidence="7">
    <location>
        <begin position="244"/>
        <end position="260"/>
    </location>
</feature>
<feature type="transmembrane region" description="Helical" evidence="7">
    <location>
        <begin position="112"/>
        <end position="130"/>
    </location>
</feature>
<feature type="transmembrane region" description="Helical" evidence="7">
    <location>
        <begin position="218"/>
        <end position="238"/>
    </location>
</feature>
<evidence type="ECO:0000256" key="1">
    <source>
        <dbReference type="ARBA" id="ARBA00004141"/>
    </source>
</evidence>
<feature type="domain" description="Peptidase S54 rhomboid" evidence="8">
    <location>
        <begin position="127"/>
        <end position="258"/>
    </location>
</feature>
<comment type="caution">
    <text evidence="9">The sequence shown here is derived from an EMBL/GenBank/DDBJ whole genome shotgun (WGS) entry which is preliminary data.</text>
</comment>
<comment type="similarity">
    <text evidence="2">Belongs to the peptidase S54 family.</text>
</comment>
<dbReference type="InterPro" id="IPR035952">
    <property type="entry name" value="Rhomboid-like_sf"/>
</dbReference>